<proteinExistence type="predicted"/>
<organism evidence="4 5">
    <name type="scientific">Populus tomentosa</name>
    <name type="common">Chinese white poplar</name>
    <dbReference type="NCBI Taxonomy" id="118781"/>
    <lineage>
        <taxon>Eukaryota</taxon>
        <taxon>Viridiplantae</taxon>
        <taxon>Streptophyta</taxon>
        <taxon>Embryophyta</taxon>
        <taxon>Tracheophyta</taxon>
        <taxon>Spermatophyta</taxon>
        <taxon>Magnoliopsida</taxon>
        <taxon>eudicotyledons</taxon>
        <taxon>Gunneridae</taxon>
        <taxon>Pentapetalae</taxon>
        <taxon>rosids</taxon>
        <taxon>fabids</taxon>
        <taxon>Malpighiales</taxon>
        <taxon>Salicaceae</taxon>
        <taxon>Saliceae</taxon>
        <taxon>Populus</taxon>
    </lineage>
</organism>
<sequence length="215" mass="23977">MTQPYLSNTTRGTSSSGGPTKPVNIVSLEVAPCNPYARPGVDKCYKYGQPGHRSNQCPKRGTVNLVESEEDGRFKTEEDKNEVTYIYEEEEVTGGSEGELLSRSLVVQRLLTYDIIIDSGCSENGRPWQYFDVDDTYRGHDIMKGGLKVVLGPIKEEFSIVESKAKGKPIFLVDGDKFIEETKEAKEIFVVVVGGEVGRESMEIPPMLIPWLDEF</sequence>
<evidence type="ECO:0000313" key="4">
    <source>
        <dbReference type="EMBL" id="KAG6773106.1"/>
    </source>
</evidence>
<comment type="caution">
    <text evidence="4">The sequence shown here is derived from an EMBL/GenBank/DDBJ whole genome shotgun (WGS) entry which is preliminary data.</text>
</comment>
<feature type="compositionally biased region" description="Low complexity" evidence="2">
    <location>
        <begin position="9"/>
        <end position="18"/>
    </location>
</feature>
<feature type="region of interest" description="Disordered" evidence="2">
    <location>
        <begin position="1"/>
        <end position="23"/>
    </location>
</feature>
<keyword evidence="5" id="KW-1185">Reference proteome</keyword>
<evidence type="ECO:0000256" key="1">
    <source>
        <dbReference type="PROSITE-ProRule" id="PRU00047"/>
    </source>
</evidence>
<dbReference type="GO" id="GO:0008270">
    <property type="term" value="F:zinc ion binding"/>
    <property type="evidence" value="ECO:0007669"/>
    <property type="project" value="UniProtKB-KW"/>
</dbReference>
<dbReference type="PROSITE" id="PS50158">
    <property type="entry name" value="ZF_CCHC"/>
    <property type="match status" value="1"/>
</dbReference>
<feature type="domain" description="CCHC-type" evidence="3">
    <location>
        <begin position="43"/>
        <end position="59"/>
    </location>
</feature>
<keyword evidence="1" id="KW-0862">Zinc</keyword>
<keyword evidence="1" id="KW-0863">Zinc-finger</keyword>
<evidence type="ECO:0000259" key="3">
    <source>
        <dbReference type="PROSITE" id="PS50158"/>
    </source>
</evidence>
<dbReference type="EMBL" id="JAAWWB010000010">
    <property type="protein sequence ID" value="KAG6773106.1"/>
    <property type="molecule type" value="Genomic_DNA"/>
</dbReference>
<gene>
    <name evidence="4" type="ORF">POTOM_020360</name>
</gene>
<keyword evidence="1" id="KW-0479">Metal-binding</keyword>
<protein>
    <recommendedName>
        <fullName evidence="3">CCHC-type domain-containing protein</fullName>
    </recommendedName>
</protein>
<name>A0A8X8CRJ5_POPTO</name>
<dbReference type="OrthoDB" id="1747743at2759"/>
<accession>A0A8X8CRJ5</accession>
<dbReference type="AlphaFoldDB" id="A0A8X8CRJ5"/>
<dbReference type="InterPro" id="IPR001878">
    <property type="entry name" value="Znf_CCHC"/>
</dbReference>
<reference evidence="4" key="1">
    <citation type="journal article" date="2020" name="bioRxiv">
        <title>Hybrid origin of Populus tomentosa Carr. identified through genome sequencing and phylogenomic analysis.</title>
        <authorList>
            <person name="An X."/>
            <person name="Gao K."/>
            <person name="Chen Z."/>
            <person name="Li J."/>
            <person name="Yang X."/>
            <person name="Yang X."/>
            <person name="Zhou J."/>
            <person name="Guo T."/>
            <person name="Zhao T."/>
            <person name="Huang S."/>
            <person name="Miao D."/>
            <person name="Khan W.U."/>
            <person name="Rao P."/>
            <person name="Ye M."/>
            <person name="Lei B."/>
            <person name="Liao W."/>
            <person name="Wang J."/>
            <person name="Ji L."/>
            <person name="Li Y."/>
            <person name="Guo B."/>
            <person name="Mustafa N.S."/>
            <person name="Li S."/>
            <person name="Yun Q."/>
            <person name="Keller S.R."/>
            <person name="Mao J."/>
            <person name="Zhang R."/>
            <person name="Strauss S.H."/>
        </authorList>
    </citation>
    <scope>NUCLEOTIDE SEQUENCE</scope>
    <source>
        <strain evidence="4">GM15</strain>
        <tissue evidence="4">Leaf</tissue>
    </source>
</reference>
<evidence type="ECO:0000256" key="2">
    <source>
        <dbReference type="SAM" id="MobiDB-lite"/>
    </source>
</evidence>
<dbReference type="Proteomes" id="UP000886885">
    <property type="component" value="Chromosome 5D"/>
</dbReference>
<evidence type="ECO:0000313" key="5">
    <source>
        <dbReference type="Proteomes" id="UP000886885"/>
    </source>
</evidence>
<dbReference type="GO" id="GO:0003676">
    <property type="term" value="F:nucleic acid binding"/>
    <property type="evidence" value="ECO:0007669"/>
    <property type="project" value="InterPro"/>
</dbReference>